<dbReference type="PANTHER" id="PTHR33112">
    <property type="entry name" value="DOMAIN PROTEIN, PUTATIVE-RELATED"/>
    <property type="match status" value="1"/>
</dbReference>
<dbReference type="EMBL" id="MU864402">
    <property type="protein sequence ID" value="KAK4187494.1"/>
    <property type="molecule type" value="Genomic_DNA"/>
</dbReference>
<reference evidence="3" key="2">
    <citation type="submission" date="2023-05" db="EMBL/GenBank/DDBJ databases">
        <authorList>
            <consortium name="Lawrence Berkeley National Laboratory"/>
            <person name="Steindorff A."/>
            <person name="Hensen N."/>
            <person name="Bonometti L."/>
            <person name="Westerberg I."/>
            <person name="Brannstrom I.O."/>
            <person name="Guillou S."/>
            <person name="Cros-Aarteil S."/>
            <person name="Calhoun S."/>
            <person name="Haridas S."/>
            <person name="Kuo A."/>
            <person name="Mondo S."/>
            <person name="Pangilinan J."/>
            <person name="Riley R."/>
            <person name="Labutti K."/>
            <person name="Andreopoulos B."/>
            <person name="Lipzen A."/>
            <person name="Chen C."/>
            <person name="Yanf M."/>
            <person name="Daum C."/>
            <person name="Ng V."/>
            <person name="Clum A."/>
            <person name="Ohm R."/>
            <person name="Martin F."/>
            <person name="Silar P."/>
            <person name="Natvig D."/>
            <person name="Lalanne C."/>
            <person name="Gautier V."/>
            <person name="Ament-Velasquez S.L."/>
            <person name="Kruys A."/>
            <person name="Hutchinson M.I."/>
            <person name="Powell A.J."/>
            <person name="Barry K."/>
            <person name="Miller A.N."/>
            <person name="Grigoriev I.V."/>
            <person name="Debuchy R."/>
            <person name="Gladieux P."/>
            <person name="Thoren M.H."/>
            <person name="Johannesson H."/>
        </authorList>
    </citation>
    <scope>NUCLEOTIDE SEQUENCE</scope>
    <source>
        <strain evidence="3">PSN309</strain>
    </source>
</reference>
<feature type="domain" description="Heterokaryon incompatibility" evidence="2">
    <location>
        <begin position="224"/>
        <end position="369"/>
    </location>
</feature>
<organism evidence="3 4">
    <name type="scientific">Podospora australis</name>
    <dbReference type="NCBI Taxonomy" id="1536484"/>
    <lineage>
        <taxon>Eukaryota</taxon>
        <taxon>Fungi</taxon>
        <taxon>Dikarya</taxon>
        <taxon>Ascomycota</taxon>
        <taxon>Pezizomycotina</taxon>
        <taxon>Sordariomycetes</taxon>
        <taxon>Sordariomycetidae</taxon>
        <taxon>Sordariales</taxon>
        <taxon>Podosporaceae</taxon>
        <taxon>Podospora</taxon>
    </lineage>
</organism>
<reference evidence="3" key="1">
    <citation type="journal article" date="2023" name="Mol. Phylogenet. Evol.">
        <title>Genome-scale phylogeny and comparative genomics of the fungal order Sordariales.</title>
        <authorList>
            <person name="Hensen N."/>
            <person name="Bonometti L."/>
            <person name="Westerberg I."/>
            <person name="Brannstrom I.O."/>
            <person name="Guillou S."/>
            <person name="Cros-Aarteil S."/>
            <person name="Calhoun S."/>
            <person name="Haridas S."/>
            <person name="Kuo A."/>
            <person name="Mondo S."/>
            <person name="Pangilinan J."/>
            <person name="Riley R."/>
            <person name="LaButti K."/>
            <person name="Andreopoulos B."/>
            <person name="Lipzen A."/>
            <person name="Chen C."/>
            <person name="Yan M."/>
            <person name="Daum C."/>
            <person name="Ng V."/>
            <person name="Clum A."/>
            <person name="Steindorff A."/>
            <person name="Ohm R.A."/>
            <person name="Martin F."/>
            <person name="Silar P."/>
            <person name="Natvig D.O."/>
            <person name="Lalanne C."/>
            <person name="Gautier V."/>
            <person name="Ament-Velasquez S.L."/>
            <person name="Kruys A."/>
            <person name="Hutchinson M.I."/>
            <person name="Powell A.J."/>
            <person name="Barry K."/>
            <person name="Miller A.N."/>
            <person name="Grigoriev I.V."/>
            <person name="Debuchy R."/>
            <person name="Gladieux P."/>
            <person name="Hiltunen Thoren M."/>
            <person name="Johannesson H."/>
        </authorList>
    </citation>
    <scope>NUCLEOTIDE SEQUENCE</scope>
    <source>
        <strain evidence="3">PSN309</strain>
    </source>
</reference>
<sequence length="675" mass="74608">MASKLCQVCQRMFGSPEGCHRLGAHMYQHHKFGQLNASADAGCPFCKSLAKIHEIPRNLPAGKADLVAWTFRIDKPKATTTTNPPRPGTQAPPAKLSDHPFEKHKPRRLTGQIIDGSETKAVEFQIVAPANAPASRLIPQRPRLLEGGGDEAFQAASSWIKNCVQNHKSCHSGDPNFFPKRVIYVGDGTPSDPVRLLEKPLPVAKSAVSSKSGPASSAARAPKFVALSYSWGKLVQTYQTSNENVEAGKKQLPINKLEKTIQDAIQATRRLGFKYLWADSLCIIQNNEIDMKIALGSIKNIYENAAFTIVVEGKDCVSDGFLETKASPKTYSLPLYLGDKVPKGTVNLVARHHNPTRIGTKSRAWCFEEFLLAPKKIIYGVHEPRWTCRERENLTVRPTEITYANDGLPQLPVAPLKKPNEGAQLWSTYLMEYTSRHLTKRKDKGKAIAGIGQKLNSYVGDVYVPEMGVFKKQVTEGAGLILLWASDPSRKLPKPLVDPGVDKSTPPNAPSWSWMATAAPVRFLADKATEGKAAIAWAADPSKGPGILQIKAKTRELKTLTKKDWQHIKINPDVPHLPLTKCANCQQSFAADPVKHYRGRVCVAEASLLLLGDHKWAKWVGLVIVPDMTDPTKRRWVRVGSFEERIVRTQKEQITKKEAVHPFDAKDGEKVILLG</sequence>
<dbReference type="InterPro" id="IPR010730">
    <property type="entry name" value="HET"/>
</dbReference>
<evidence type="ECO:0000259" key="2">
    <source>
        <dbReference type="Pfam" id="PF06985"/>
    </source>
</evidence>
<dbReference type="AlphaFoldDB" id="A0AAN7AI60"/>
<name>A0AAN7AI60_9PEZI</name>
<dbReference type="Pfam" id="PF06985">
    <property type="entry name" value="HET"/>
    <property type="match status" value="1"/>
</dbReference>
<protein>
    <submittedName>
        <fullName evidence="3">Heterokaryon incompatibility protein-domain-containing protein</fullName>
    </submittedName>
</protein>
<evidence type="ECO:0000313" key="3">
    <source>
        <dbReference type="EMBL" id="KAK4187494.1"/>
    </source>
</evidence>
<gene>
    <name evidence="3" type="ORF">QBC35DRAFT_452275</name>
</gene>
<evidence type="ECO:0000313" key="4">
    <source>
        <dbReference type="Proteomes" id="UP001302126"/>
    </source>
</evidence>
<feature type="region of interest" description="Disordered" evidence="1">
    <location>
        <begin position="76"/>
        <end position="103"/>
    </location>
</feature>
<proteinExistence type="predicted"/>
<keyword evidence="4" id="KW-1185">Reference proteome</keyword>
<dbReference type="Proteomes" id="UP001302126">
    <property type="component" value="Unassembled WGS sequence"/>
</dbReference>
<comment type="caution">
    <text evidence="3">The sequence shown here is derived from an EMBL/GenBank/DDBJ whole genome shotgun (WGS) entry which is preliminary data.</text>
</comment>
<dbReference type="PANTHER" id="PTHR33112:SF16">
    <property type="entry name" value="HETEROKARYON INCOMPATIBILITY DOMAIN-CONTAINING PROTEIN"/>
    <property type="match status" value="1"/>
</dbReference>
<accession>A0AAN7AI60</accession>
<evidence type="ECO:0000256" key="1">
    <source>
        <dbReference type="SAM" id="MobiDB-lite"/>
    </source>
</evidence>